<protein>
    <submittedName>
        <fullName evidence="2">Sulfotransferase</fullName>
        <ecNumber evidence="2">2.8.2.-</ecNumber>
    </submittedName>
</protein>
<dbReference type="RefSeq" id="WP_337717098.1">
    <property type="nucleotide sequence ID" value="NZ_JBBEGL010000007.1"/>
</dbReference>
<dbReference type="SUPFAM" id="SSF52540">
    <property type="entry name" value="P-loop containing nucleoside triphosphate hydrolases"/>
    <property type="match status" value="1"/>
</dbReference>
<evidence type="ECO:0000313" key="3">
    <source>
        <dbReference type="Proteomes" id="UP001370100"/>
    </source>
</evidence>
<dbReference type="InterPro" id="IPR027417">
    <property type="entry name" value="P-loop_NTPase"/>
</dbReference>
<reference evidence="2 3" key="1">
    <citation type="submission" date="2024-03" db="EMBL/GenBank/DDBJ databases">
        <title>Actinomycetospora sp. OC33-EN06, a novel actinomycete isolated from wild orchid (Aerides multiflora).</title>
        <authorList>
            <person name="Suriyachadkun C."/>
        </authorList>
    </citation>
    <scope>NUCLEOTIDE SEQUENCE [LARGE SCALE GENOMIC DNA]</scope>
    <source>
        <strain evidence="2 3">OC33-EN06</strain>
    </source>
</reference>
<organism evidence="2 3">
    <name type="scientific">Actinomycetospora aeridis</name>
    <dbReference type="NCBI Taxonomy" id="3129231"/>
    <lineage>
        <taxon>Bacteria</taxon>
        <taxon>Bacillati</taxon>
        <taxon>Actinomycetota</taxon>
        <taxon>Actinomycetes</taxon>
        <taxon>Pseudonocardiales</taxon>
        <taxon>Pseudonocardiaceae</taxon>
        <taxon>Actinomycetospora</taxon>
    </lineage>
</organism>
<dbReference type="InterPro" id="IPR026634">
    <property type="entry name" value="TPST-like"/>
</dbReference>
<dbReference type="GO" id="GO:0016740">
    <property type="term" value="F:transferase activity"/>
    <property type="evidence" value="ECO:0007669"/>
    <property type="project" value="UniProtKB-KW"/>
</dbReference>
<keyword evidence="3" id="KW-1185">Reference proteome</keyword>
<name>A0ABU8NB16_9PSEU</name>
<dbReference type="Gene3D" id="3.40.50.300">
    <property type="entry name" value="P-loop containing nucleotide triphosphate hydrolases"/>
    <property type="match status" value="1"/>
</dbReference>
<dbReference type="EMBL" id="JBBEGL010000007">
    <property type="protein sequence ID" value="MEJ2889483.1"/>
    <property type="molecule type" value="Genomic_DNA"/>
</dbReference>
<gene>
    <name evidence="2" type="ORF">WCD41_23690</name>
</gene>
<dbReference type="Pfam" id="PF13469">
    <property type="entry name" value="Sulfotransfer_3"/>
    <property type="match status" value="1"/>
</dbReference>
<sequence length="325" mass="35845">MTGDDGSPRLCLVLGAPRSGTTWLQRLLAVSPHVASPQESNLFGGYLAPQQRAWRADVERLEHAVATAGDERRVIGLPTLLEERDLLDAQRLLVERFLARALATKPSAELVVEKTPAHSLCVDVVDRVCPAARFVHIVRDPRDVMASLRDAAAGWGRGWAPADPVAAARLWRRHVEGARQAAALGPDRYHQLRYEDLRADPVGTLAHVRTFLGLPDDPRALVDAEAGAAPAATFAFEPRLHRRMEALGVGEPDGFRGGGRAPLDRRWRRAAEIVLGPTARELGYTSGWDEVSRRARRLWVPPLYAAHGLDGARRRWRRGGEARGW</sequence>
<dbReference type="Proteomes" id="UP001370100">
    <property type="component" value="Unassembled WGS sequence"/>
</dbReference>
<accession>A0ABU8NB16</accession>
<dbReference type="PANTHER" id="PTHR12788:SF10">
    <property type="entry name" value="PROTEIN-TYROSINE SULFOTRANSFERASE"/>
    <property type="match status" value="1"/>
</dbReference>
<keyword evidence="1 2" id="KW-0808">Transferase</keyword>
<dbReference type="EC" id="2.8.2.-" evidence="2"/>
<evidence type="ECO:0000256" key="1">
    <source>
        <dbReference type="ARBA" id="ARBA00022679"/>
    </source>
</evidence>
<comment type="caution">
    <text evidence="2">The sequence shown here is derived from an EMBL/GenBank/DDBJ whole genome shotgun (WGS) entry which is preliminary data.</text>
</comment>
<dbReference type="PANTHER" id="PTHR12788">
    <property type="entry name" value="PROTEIN-TYROSINE SULFOTRANSFERASE 2"/>
    <property type="match status" value="1"/>
</dbReference>
<evidence type="ECO:0000313" key="2">
    <source>
        <dbReference type="EMBL" id="MEJ2889483.1"/>
    </source>
</evidence>
<proteinExistence type="predicted"/>